<evidence type="ECO:0000313" key="1">
    <source>
        <dbReference type="EMBL" id="KAI8006109.1"/>
    </source>
</evidence>
<proteinExistence type="predicted"/>
<name>A0ACC0GZI1_9ERIC</name>
<accession>A0ACC0GZI1</accession>
<evidence type="ECO:0000313" key="2">
    <source>
        <dbReference type="Proteomes" id="UP001060215"/>
    </source>
</evidence>
<sequence length="89" mass="9150">MTTTEPLIFPTKSSDGAPVESLNLDVHCSNGAVNHALVGVCGGGNEVDDMAKEVEEDADDLASSNAVAPGYGLELTCKGVQVDTIVEET</sequence>
<comment type="caution">
    <text evidence="1">The sequence shown here is derived from an EMBL/GenBank/DDBJ whole genome shotgun (WGS) entry which is preliminary data.</text>
</comment>
<gene>
    <name evidence="1" type="ORF">LOK49_LG07G02277</name>
</gene>
<reference evidence="1 2" key="1">
    <citation type="journal article" date="2022" name="Plant J.">
        <title>Chromosome-level genome of Camellia lanceoleosa provides a valuable resource for understanding genome evolution and self-incompatibility.</title>
        <authorList>
            <person name="Gong W."/>
            <person name="Xiao S."/>
            <person name="Wang L."/>
            <person name="Liao Z."/>
            <person name="Chang Y."/>
            <person name="Mo W."/>
            <person name="Hu G."/>
            <person name="Li W."/>
            <person name="Zhao G."/>
            <person name="Zhu H."/>
            <person name="Hu X."/>
            <person name="Ji K."/>
            <person name="Xiang X."/>
            <person name="Song Q."/>
            <person name="Yuan D."/>
            <person name="Jin S."/>
            <person name="Zhang L."/>
        </authorList>
    </citation>
    <scope>NUCLEOTIDE SEQUENCE [LARGE SCALE GENOMIC DNA]</scope>
    <source>
        <strain evidence="1">SQ_2022a</strain>
    </source>
</reference>
<dbReference type="EMBL" id="CM045764">
    <property type="protein sequence ID" value="KAI8006109.1"/>
    <property type="molecule type" value="Genomic_DNA"/>
</dbReference>
<keyword evidence="2" id="KW-1185">Reference proteome</keyword>
<dbReference type="Proteomes" id="UP001060215">
    <property type="component" value="Chromosome 7"/>
</dbReference>
<organism evidence="1 2">
    <name type="scientific">Camellia lanceoleosa</name>
    <dbReference type="NCBI Taxonomy" id="1840588"/>
    <lineage>
        <taxon>Eukaryota</taxon>
        <taxon>Viridiplantae</taxon>
        <taxon>Streptophyta</taxon>
        <taxon>Embryophyta</taxon>
        <taxon>Tracheophyta</taxon>
        <taxon>Spermatophyta</taxon>
        <taxon>Magnoliopsida</taxon>
        <taxon>eudicotyledons</taxon>
        <taxon>Gunneridae</taxon>
        <taxon>Pentapetalae</taxon>
        <taxon>asterids</taxon>
        <taxon>Ericales</taxon>
        <taxon>Theaceae</taxon>
        <taxon>Camellia</taxon>
    </lineage>
</organism>
<protein>
    <submittedName>
        <fullName evidence="1">Uncharacterized protein</fullName>
    </submittedName>
</protein>